<dbReference type="SUPFAM" id="SSF53822">
    <property type="entry name" value="Periplasmic binding protein-like I"/>
    <property type="match status" value="1"/>
</dbReference>
<dbReference type="InterPro" id="IPR001761">
    <property type="entry name" value="Peripla_BP/Lac1_sug-bd_dom"/>
</dbReference>
<evidence type="ECO:0000256" key="1">
    <source>
        <dbReference type="ARBA" id="ARBA00023015"/>
    </source>
</evidence>
<protein>
    <submittedName>
        <fullName evidence="5">LacI family DNA-binding transcriptional regulator</fullName>
    </submittedName>
</protein>
<organism evidence="5 6">
    <name type="scientific">Mesobacillus zeae</name>
    <dbReference type="NCBI Taxonomy" id="1917180"/>
    <lineage>
        <taxon>Bacteria</taxon>
        <taxon>Bacillati</taxon>
        <taxon>Bacillota</taxon>
        <taxon>Bacilli</taxon>
        <taxon>Bacillales</taxon>
        <taxon>Bacillaceae</taxon>
        <taxon>Mesobacillus</taxon>
    </lineage>
</organism>
<keyword evidence="3" id="KW-0804">Transcription</keyword>
<dbReference type="Proteomes" id="UP000265816">
    <property type="component" value="Unassembled WGS sequence"/>
</dbReference>
<dbReference type="EMBL" id="QWVT01000015">
    <property type="protein sequence ID" value="RID85746.1"/>
    <property type="molecule type" value="Genomic_DNA"/>
</dbReference>
<evidence type="ECO:0000313" key="6">
    <source>
        <dbReference type="Proteomes" id="UP000265816"/>
    </source>
</evidence>
<dbReference type="Pfam" id="PF00532">
    <property type="entry name" value="Peripla_BP_1"/>
    <property type="match status" value="1"/>
</dbReference>
<dbReference type="OrthoDB" id="9798934at2"/>
<keyword evidence="1" id="KW-0805">Transcription regulation</keyword>
<evidence type="ECO:0000256" key="3">
    <source>
        <dbReference type="ARBA" id="ARBA00023163"/>
    </source>
</evidence>
<dbReference type="PROSITE" id="PS00356">
    <property type="entry name" value="HTH_LACI_1"/>
    <property type="match status" value="1"/>
</dbReference>
<sequence>MANIKDIAKLAGVSVTTVSRVLNDHPYVNSEKKAAVWRAIEETGYQKNINAVHLSKGRTFLVGVVVPFVNHAYFGLLVEGIAKEALKNEYQLVLFQSNYEKSREEEALKMLRNKQIDALIICSRACDIESIETYTVYGPVVLCEDARGTNVSSVFIDHYDSFFQALTYLYSKGHREIGYSIGRQAGTNSKLREAAYKDFIHQYGLPHRQDYIYHDCFNMEGGQTVARSIINNDHPPTALLVSNDEAAAGILICCKENNMRIPDDLAIIGFNNQPIAKLMNITTLEIPLVEVGQKLFLQTMSGGDFSHEEVPVRLIERKTV</sequence>
<dbReference type="GO" id="GO:0003700">
    <property type="term" value="F:DNA-binding transcription factor activity"/>
    <property type="evidence" value="ECO:0007669"/>
    <property type="project" value="TreeGrafter"/>
</dbReference>
<dbReference type="Gene3D" id="1.10.260.40">
    <property type="entry name" value="lambda repressor-like DNA-binding domains"/>
    <property type="match status" value="1"/>
</dbReference>
<dbReference type="PANTHER" id="PTHR30146:SF105">
    <property type="entry name" value="CATABOLITE CONTROL PROTEIN B"/>
    <property type="match status" value="1"/>
</dbReference>
<dbReference type="Pfam" id="PF00356">
    <property type="entry name" value="LacI"/>
    <property type="match status" value="1"/>
</dbReference>
<evidence type="ECO:0000259" key="4">
    <source>
        <dbReference type="PROSITE" id="PS50932"/>
    </source>
</evidence>
<dbReference type="SUPFAM" id="SSF47413">
    <property type="entry name" value="lambda repressor-like DNA-binding domains"/>
    <property type="match status" value="1"/>
</dbReference>
<feature type="domain" description="HTH lacI-type" evidence="4">
    <location>
        <begin position="2"/>
        <end position="56"/>
    </location>
</feature>
<dbReference type="GO" id="GO:0000976">
    <property type="term" value="F:transcription cis-regulatory region binding"/>
    <property type="evidence" value="ECO:0007669"/>
    <property type="project" value="TreeGrafter"/>
</dbReference>
<dbReference type="InterPro" id="IPR028082">
    <property type="entry name" value="Peripla_BP_I"/>
</dbReference>
<dbReference type="CDD" id="cd06286">
    <property type="entry name" value="PBP1_CcpB-like"/>
    <property type="match status" value="1"/>
</dbReference>
<dbReference type="AlphaFoldDB" id="A0A398BDR7"/>
<proteinExistence type="predicted"/>
<dbReference type="PROSITE" id="PS50932">
    <property type="entry name" value="HTH_LACI_2"/>
    <property type="match status" value="1"/>
</dbReference>
<dbReference type="PANTHER" id="PTHR30146">
    <property type="entry name" value="LACI-RELATED TRANSCRIPTIONAL REPRESSOR"/>
    <property type="match status" value="1"/>
</dbReference>
<dbReference type="SMART" id="SM00354">
    <property type="entry name" value="HTH_LACI"/>
    <property type="match status" value="1"/>
</dbReference>
<evidence type="ECO:0000256" key="2">
    <source>
        <dbReference type="ARBA" id="ARBA00023125"/>
    </source>
</evidence>
<name>A0A398BDR7_9BACI</name>
<dbReference type="InterPro" id="IPR010982">
    <property type="entry name" value="Lambda_DNA-bd_dom_sf"/>
</dbReference>
<comment type="caution">
    <text evidence="5">The sequence shown here is derived from an EMBL/GenBank/DDBJ whole genome shotgun (WGS) entry which is preliminary data.</text>
</comment>
<dbReference type="InterPro" id="IPR000843">
    <property type="entry name" value="HTH_LacI"/>
</dbReference>
<dbReference type="CDD" id="cd01392">
    <property type="entry name" value="HTH_LacI"/>
    <property type="match status" value="1"/>
</dbReference>
<dbReference type="PRINTS" id="PR00036">
    <property type="entry name" value="HTHLACI"/>
</dbReference>
<dbReference type="RefSeq" id="WP_119112599.1">
    <property type="nucleotide sequence ID" value="NZ_CBCSEO010000002.1"/>
</dbReference>
<gene>
    <name evidence="5" type="ORF">D1970_09395</name>
</gene>
<accession>A0A398BDR7</accession>
<keyword evidence="2 5" id="KW-0238">DNA-binding</keyword>
<dbReference type="Gene3D" id="3.40.50.2300">
    <property type="match status" value="2"/>
</dbReference>
<keyword evidence="6" id="KW-1185">Reference proteome</keyword>
<reference evidence="5 6" key="1">
    <citation type="submission" date="2018-08" db="EMBL/GenBank/DDBJ databases">
        <title>Bacillus jemisoniae sp. nov., Bacillus chryseoplanitiae sp. nov., Bacillus resnikiae sp. nov., and Bacillus frankliniae sp. nov., isolated from Viking spacecraft and associated surfaces.</title>
        <authorList>
            <person name="Seuylemezian A."/>
            <person name="Vaishampayan P."/>
        </authorList>
    </citation>
    <scope>NUCLEOTIDE SEQUENCE [LARGE SCALE GENOMIC DNA]</scope>
    <source>
        <strain evidence="5 6">JJ-247</strain>
    </source>
</reference>
<evidence type="ECO:0000313" key="5">
    <source>
        <dbReference type="EMBL" id="RID85746.1"/>
    </source>
</evidence>